<reference evidence="3" key="2">
    <citation type="submission" date="2019-06" db="EMBL/GenBank/DDBJ databases">
        <title>Genomics analysis of Aphanomyces spp. identifies a new class of oomycete effector associated with host adaptation.</title>
        <authorList>
            <person name="Gaulin E."/>
        </authorList>
    </citation>
    <scope>NUCLEOTIDE SEQUENCE</scope>
    <source>
        <strain evidence="3">CBS 578.67</strain>
    </source>
</reference>
<evidence type="ECO:0000313" key="3">
    <source>
        <dbReference type="EMBL" id="KAF0720506.1"/>
    </source>
</evidence>
<dbReference type="InterPro" id="IPR014729">
    <property type="entry name" value="Rossmann-like_a/b/a_fold"/>
</dbReference>
<dbReference type="AlphaFoldDB" id="A0A485K351"/>
<keyword evidence="5" id="KW-1185">Reference proteome</keyword>
<evidence type="ECO:0000259" key="1">
    <source>
        <dbReference type="Pfam" id="PF26298"/>
    </source>
</evidence>
<gene>
    <name evidence="4" type="primary">Aste57867_225</name>
    <name evidence="3" type="ORF">As57867_000225</name>
    <name evidence="4" type="ORF">ASTE57867_225</name>
</gene>
<proteinExistence type="predicted"/>
<dbReference type="EMBL" id="CAADRA010000010">
    <property type="protein sequence ID" value="VFT77451.1"/>
    <property type="molecule type" value="Genomic_DNA"/>
</dbReference>
<feature type="domain" description="MurL N-terminal" evidence="2">
    <location>
        <begin position="21"/>
        <end position="304"/>
    </location>
</feature>
<reference evidence="4 5" key="1">
    <citation type="submission" date="2019-03" db="EMBL/GenBank/DDBJ databases">
        <authorList>
            <person name="Gaulin E."/>
            <person name="Dumas B."/>
        </authorList>
    </citation>
    <scope>NUCLEOTIDE SEQUENCE [LARGE SCALE GENOMIC DNA]</scope>
    <source>
        <strain evidence="4">CBS 568.67</strain>
    </source>
</reference>
<dbReference type="OrthoDB" id="99425at2759"/>
<evidence type="ECO:0000259" key="2">
    <source>
        <dbReference type="Pfam" id="PF26299"/>
    </source>
</evidence>
<dbReference type="EMBL" id="VJMH01000010">
    <property type="protein sequence ID" value="KAF0720506.1"/>
    <property type="molecule type" value="Genomic_DNA"/>
</dbReference>
<dbReference type="SUPFAM" id="SSF52402">
    <property type="entry name" value="Adenine nucleotide alpha hydrolases-like"/>
    <property type="match status" value="1"/>
</dbReference>
<dbReference type="InterPro" id="IPR058741">
    <property type="entry name" value="MurL_C"/>
</dbReference>
<name>A0A485K351_9STRA</name>
<dbReference type="Pfam" id="PF26299">
    <property type="entry name" value="MurL_N"/>
    <property type="match status" value="1"/>
</dbReference>
<dbReference type="Gene3D" id="3.40.50.620">
    <property type="entry name" value="HUPs"/>
    <property type="match status" value="1"/>
</dbReference>
<accession>A0A485K351</accession>
<feature type="domain" description="MurL C-terminal" evidence="1">
    <location>
        <begin position="331"/>
        <end position="413"/>
    </location>
</feature>
<evidence type="ECO:0000313" key="5">
    <source>
        <dbReference type="Proteomes" id="UP000332933"/>
    </source>
</evidence>
<evidence type="ECO:0000313" key="4">
    <source>
        <dbReference type="EMBL" id="VFT77451.1"/>
    </source>
</evidence>
<dbReference type="Pfam" id="PF26298">
    <property type="entry name" value="MurL_epimerase_C"/>
    <property type="match status" value="1"/>
</dbReference>
<protein>
    <submittedName>
        <fullName evidence="4">Aste57867_225 protein</fullName>
    </submittedName>
</protein>
<sequence length="470" mass="53057">MAVVDDLSLGLDLLDADSFLCFESFSHCRDSNTVSFFFHYCGGKRFGATLKLPPRFLADVVDDVEGVLFHIGLCVLPWYWMGYACKRIRIQAGYLDTHQVSFWHTFYQNVLSEFLFLHNLDRDRLHIEVDTTRAPCPVISKRRLQDPHHVLVPLGGGKDSLTVFAMLQDGSIPATWFYVGDHDDEFQESWRLQAILRHSKRPCHALEFSFSANADAFEKEVAGLPYAPCGHPWAALVCFASVLAALDGGYRYIAVGNERSANFGNHVTYHGVVVNHQYDKSFEFEQLVHAYLTQYVVADIYYFSALQPLWEVQIVQEFCRHPAYLPLFLSCNEPDTHRWCAKCAKCAFVFLLLSAWLPPPAVWAVFGSNLLEHKSIAPIFDSLLGWHATDSLKPMECVGTSDETFLSLVLAHAAYVALDNATLPYYLRLPHVQDAIETRAPPLYLLTDVNADHLIPSFLHAALHVTPPSS</sequence>
<organism evidence="4 5">
    <name type="scientific">Aphanomyces stellatus</name>
    <dbReference type="NCBI Taxonomy" id="120398"/>
    <lineage>
        <taxon>Eukaryota</taxon>
        <taxon>Sar</taxon>
        <taxon>Stramenopiles</taxon>
        <taxon>Oomycota</taxon>
        <taxon>Saprolegniomycetes</taxon>
        <taxon>Saprolegniales</taxon>
        <taxon>Verrucalvaceae</taxon>
        <taxon>Aphanomyces</taxon>
    </lineage>
</organism>
<dbReference type="InterPro" id="IPR058740">
    <property type="entry name" value="MurL_N"/>
</dbReference>
<dbReference type="Proteomes" id="UP000332933">
    <property type="component" value="Unassembled WGS sequence"/>
</dbReference>